<feature type="region of interest" description="Disordered" evidence="1">
    <location>
        <begin position="1"/>
        <end position="81"/>
    </location>
</feature>
<protein>
    <submittedName>
        <fullName evidence="2">Uncharacterized protein</fullName>
    </submittedName>
</protein>
<dbReference type="EMBL" id="CP108330">
    <property type="protein sequence ID" value="WUR36154.1"/>
    <property type="molecule type" value="Genomic_DNA"/>
</dbReference>
<dbReference type="Proteomes" id="UP001432161">
    <property type="component" value="Chromosome"/>
</dbReference>
<feature type="compositionally biased region" description="Basic and acidic residues" evidence="1">
    <location>
        <begin position="61"/>
        <end position="81"/>
    </location>
</feature>
<evidence type="ECO:0000256" key="1">
    <source>
        <dbReference type="SAM" id="MobiDB-lite"/>
    </source>
</evidence>
<dbReference type="EMBL" id="FNAX01000018">
    <property type="protein sequence ID" value="SDG34138.1"/>
    <property type="molecule type" value="Genomic_DNA"/>
</dbReference>
<proteinExistence type="predicted"/>
<reference evidence="3" key="2">
    <citation type="submission" date="2022-10" db="EMBL/GenBank/DDBJ databases">
        <title>The complete genomes of actinobacterial strains from the NBC collection.</title>
        <authorList>
            <person name="Joergensen T.S."/>
            <person name="Alvarez Arevalo M."/>
            <person name="Sterndorff E.B."/>
            <person name="Faurdal D."/>
            <person name="Vuksanovic O."/>
            <person name="Mourched A.-S."/>
            <person name="Charusanti P."/>
            <person name="Shaw S."/>
            <person name="Blin K."/>
            <person name="Weber T."/>
        </authorList>
    </citation>
    <scope>NUCLEOTIDE SEQUENCE</scope>
    <source>
        <strain evidence="3">NBC_00489</strain>
    </source>
</reference>
<feature type="compositionally biased region" description="Basic and acidic residues" evidence="1">
    <location>
        <begin position="1"/>
        <end position="17"/>
    </location>
</feature>
<evidence type="ECO:0000313" key="5">
    <source>
        <dbReference type="Proteomes" id="UP001432161"/>
    </source>
</evidence>
<dbReference type="AlphaFoldDB" id="A0A1G7TFP7"/>
<organism evidence="2 4">
    <name type="scientific">Streptomyces griseoaurantiacus</name>
    <dbReference type="NCBI Taxonomy" id="68213"/>
    <lineage>
        <taxon>Bacteria</taxon>
        <taxon>Bacillati</taxon>
        <taxon>Actinomycetota</taxon>
        <taxon>Actinomycetes</taxon>
        <taxon>Kitasatosporales</taxon>
        <taxon>Streptomycetaceae</taxon>
        <taxon>Streptomyces</taxon>
        <taxon>Streptomyces aurantiacus group</taxon>
    </lineage>
</organism>
<dbReference type="Proteomes" id="UP000198614">
    <property type="component" value="Unassembled WGS sequence"/>
</dbReference>
<keyword evidence="5" id="KW-1185">Reference proteome</keyword>
<evidence type="ECO:0000313" key="2">
    <source>
        <dbReference type="EMBL" id="SDG34138.1"/>
    </source>
</evidence>
<evidence type="ECO:0000313" key="4">
    <source>
        <dbReference type="Proteomes" id="UP000198614"/>
    </source>
</evidence>
<evidence type="ECO:0000313" key="3">
    <source>
        <dbReference type="EMBL" id="WUR36154.1"/>
    </source>
</evidence>
<name>A0A1G7TFP7_9ACTN</name>
<gene>
    <name evidence="3" type="ORF">OHN36_02655</name>
    <name evidence="2" type="ORF">SAMN05216260_1185</name>
</gene>
<reference evidence="2 4" key="1">
    <citation type="submission" date="2016-10" db="EMBL/GenBank/DDBJ databases">
        <authorList>
            <person name="de Groot N.N."/>
        </authorList>
    </citation>
    <scope>NUCLEOTIDE SEQUENCE [LARGE SCALE GENOMIC DNA]</scope>
    <source>
        <strain evidence="2 4">CGMCC 4.1859</strain>
    </source>
</reference>
<sequence>MHENTARHEAHRTDDTGGKPAGTAAEEVLEELKELGEEEDTDTSAGTPGGSGDPLTTSRHANREAAEGHPEGEPGRTGHRD</sequence>
<accession>A0A1G7TFP7</accession>